<feature type="transmembrane region" description="Helical" evidence="1">
    <location>
        <begin position="7"/>
        <end position="26"/>
    </location>
</feature>
<dbReference type="EMBL" id="JAOTIF010000006">
    <property type="protein sequence ID" value="MCU7549453.1"/>
    <property type="molecule type" value="Genomic_DNA"/>
</dbReference>
<reference evidence="2" key="2">
    <citation type="submission" date="2023-04" db="EMBL/GenBank/DDBJ databases">
        <title>Paracnuella aquatica gen. nov., sp. nov., a member of the family Chitinophagaceae isolated from a hot spring.</title>
        <authorList>
            <person name="Wang C."/>
        </authorList>
    </citation>
    <scope>NUCLEOTIDE SEQUENCE</scope>
    <source>
        <strain evidence="2">LB-8</strain>
    </source>
</reference>
<feature type="transmembrane region" description="Helical" evidence="1">
    <location>
        <begin position="103"/>
        <end position="126"/>
    </location>
</feature>
<keyword evidence="1" id="KW-1133">Transmembrane helix</keyword>
<gene>
    <name evidence="2" type="ORF">OCK74_10025</name>
</gene>
<evidence type="ECO:0000256" key="1">
    <source>
        <dbReference type="SAM" id="Phobius"/>
    </source>
</evidence>
<feature type="transmembrane region" description="Helical" evidence="1">
    <location>
        <begin position="38"/>
        <end position="57"/>
    </location>
</feature>
<dbReference type="AlphaFoldDB" id="A0A9X2XXB8"/>
<accession>A0A9X2XXB8</accession>
<keyword evidence="3" id="KW-1185">Reference proteome</keyword>
<organism evidence="2 3">
    <name type="scientific">Paraflavisolibacter caeni</name>
    <dbReference type="NCBI Taxonomy" id="2982496"/>
    <lineage>
        <taxon>Bacteria</taxon>
        <taxon>Pseudomonadati</taxon>
        <taxon>Bacteroidota</taxon>
        <taxon>Chitinophagia</taxon>
        <taxon>Chitinophagales</taxon>
        <taxon>Chitinophagaceae</taxon>
        <taxon>Paraflavisolibacter</taxon>
    </lineage>
</organism>
<comment type="caution">
    <text evidence="2">The sequence shown here is derived from an EMBL/GenBank/DDBJ whole genome shotgun (WGS) entry which is preliminary data.</text>
</comment>
<proteinExistence type="predicted"/>
<protein>
    <submittedName>
        <fullName evidence="2">Uncharacterized protein</fullName>
    </submittedName>
</protein>
<dbReference type="Proteomes" id="UP001155483">
    <property type="component" value="Unassembled WGS sequence"/>
</dbReference>
<evidence type="ECO:0000313" key="3">
    <source>
        <dbReference type="Proteomes" id="UP001155483"/>
    </source>
</evidence>
<evidence type="ECO:0000313" key="2">
    <source>
        <dbReference type="EMBL" id="MCU7549453.1"/>
    </source>
</evidence>
<dbReference type="RefSeq" id="WP_279296897.1">
    <property type="nucleotide sequence ID" value="NZ_JAOTIF010000006.1"/>
</dbReference>
<sequence>MQSKLRAFLPVFLLFIILNSFFLLGNGLLNKWNANKDVLIVGNLMLFLITLISFIVAQKGLKNPNPHAFTRAVFGSILLKLVVCIIAATVYIATYKSNLNKPALFGCMGLYLVYTFMEVSILTKLLRGKAHG</sequence>
<feature type="transmembrane region" description="Helical" evidence="1">
    <location>
        <begin position="69"/>
        <end position="91"/>
    </location>
</feature>
<reference evidence="2" key="1">
    <citation type="submission" date="2022-09" db="EMBL/GenBank/DDBJ databases">
        <authorList>
            <person name="Yuan C."/>
            <person name="Ke Z."/>
        </authorList>
    </citation>
    <scope>NUCLEOTIDE SEQUENCE</scope>
    <source>
        <strain evidence="2">LB-8</strain>
    </source>
</reference>
<keyword evidence="1" id="KW-0812">Transmembrane</keyword>
<keyword evidence="1" id="KW-0472">Membrane</keyword>
<name>A0A9X2XXB8_9BACT</name>